<keyword evidence="1" id="KW-0472">Membrane</keyword>
<dbReference type="EC" id="3.4.-.-" evidence="3"/>
<comment type="caution">
    <text evidence="3">The sequence shown here is derived from an EMBL/GenBank/DDBJ whole genome shotgun (WGS) entry which is preliminary data.</text>
</comment>
<dbReference type="RefSeq" id="WP_308914076.1">
    <property type="nucleotide sequence ID" value="NZ_JAVGVR010000001.1"/>
</dbReference>
<dbReference type="Pfam" id="PF02517">
    <property type="entry name" value="Rce1-like"/>
    <property type="match status" value="1"/>
</dbReference>
<feature type="transmembrane region" description="Helical" evidence="1">
    <location>
        <begin position="149"/>
        <end position="166"/>
    </location>
</feature>
<dbReference type="GO" id="GO:0004175">
    <property type="term" value="F:endopeptidase activity"/>
    <property type="evidence" value="ECO:0007669"/>
    <property type="project" value="UniProtKB-ARBA"/>
</dbReference>
<sequence length="284" mass="32463">MMTTNLTKPLSKKMLAAILVITLGAEIVLYFMRYTYLAGTLYDAIMVSSFFIGWKLHHRIVDATSGRPTSRQRALQFTGAFLVFFIGSTIINIYSNLAFPAFNKNYDQYVQVYTDPQTTIDEATSTFFSMIDSVGSDLYNDTLAGLEEVWRLGYIILVLIVCKKIFPRRWENGSRDIFILFALFFTSILFGIDHTLDTVQTWPVRIGAIVTFANMGLILGLILLWTRSLWVTVIVHSVYDITTTLSWNYFHYAVETFALAAFILHIILLKFEKTQQSQSIELTD</sequence>
<organism evidence="3 4">
    <name type="scientific">Bacillus salipaludis</name>
    <dbReference type="NCBI Taxonomy" id="2547811"/>
    <lineage>
        <taxon>Bacteria</taxon>
        <taxon>Bacillati</taxon>
        <taxon>Bacillota</taxon>
        <taxon>Bacilli</taxon>
        <taxon>Bacillales</taxon>
        <taxon>Bacillaceae</taxon>
        <taxon>Bacillus</taxon>
    </lineage>
</organism>
<dbReference type="InterPro" id="IPR003675">
    <property type="entry name" value="Rce1/LyrA-like_dom"/>
</dbReference>
<accession>A0AA90TTZ1</accession>
<dbReference type="GO" id="GO:0080120">
    <property type="term" value="P:CAAX-box protein maturation"/>
    <property type="evidence" value="ECO:0007669"/>
    <property type="project" value="UniProtKB-ARBA"/>
</dbReference>
<dbReference type="Proteomes" id="UP001178888">
    <property type="component" value="Unassembled WGS sequence"/>
</dbReference>
<keyword evidence="1" id="KW-1133">Transmembrane helix</keyword>
<protein>
    <submittedName>
        <fullName evidence="3">CPBP family glutamic-type intramembrane protease</fullName>
        <ecNumber evidence="3">3.4.-.-</ecNumber>
    </submittedName>
</protein>
<evidence type="ECO:0000313" key="3">
    <source>
        <dbReference type="EMBL" id="MDQ6600390.1"/>
    </source>
</evidence>
<name>A0AA90TTZ1_9BACI</name>
<dbReference type="GO" id="GO:0006508">
    <property type="term" value="P:proteolysis"/>
    <property type="evidence" value="ECO:0007669"/>
    <property type="project" value="UniProtKB-KW"/>
</dbReference>
<feature type="transmembrane region" description="Helical" evidence="1">
    <location>
        <begin position="202"/>
        <end position="224"/>
    </location>
</feature>
<keyword evidence="1" id="KW-0812">Transmembrane</keyword>
<keyword evidence="4" id="KW-1185">Reference proteome</keyword>
<evidence type="ECO:0000313" key="4">
    <source>
        <dbReference type="Proteomes" id="UP001178888"/>
    </source>
</evidence>
<feature type="transmembrane region" description="Helical" evidence="1">
    <location>
        <begin position="178"/>
        <end position="196"/>
    </location>
</feature>
<proteinExistence type="predicted"/>
<dbReference type="EMBL" id="JAVGVR010000001">
    <property type="protein sequence ID" value="MDQ6600390.1"/>
    <property type="molecule type" value="Genomic_DNA"/>
</dbReference>
<evidence type="ECO:0000256" key="1">
    <source>
        <dbReference type="SAM" id="Phobius"/>
    </source>
</evidence>
<dbReference type="AlphaFoldDB" id="A0AA90TTZ1"/>
<keyword evidence="3" id="KW-0645">Protease</keyword>
<keyword evidence="3" id="KW-0378">Hydrolase</keyword>
<evidence type="ECO:0000259" key="2">
    <source>
        <dbReference type="Pfam" id="PF02517"/>
    </source>
</evidence>
<gene>
    <name evidence="3" type="ORF">RCG21_29400</name>
</gene>
<feature type="transmembrane region" description="Helical" evidence="1">
    <location>
        <begin position="253"/>
        <end position="271"/>
    </location>
</feature>
<feature type="domain" description="CAAX prenyl protease 2/Lysostaphin resistance protein A-like" evidence="2">
    <location>
        <begin position="168"/>
        <end position="241"/>
    </location>
</feature>
<feature type="transmembrane region" description="Helical" evidence="1">
    <location>
        <begin position="74"/>
        <end position="94"/>
    </location>
</feature>
<reference evidence="3" key="1">
    <citation type="submission" date="2023-08" db="EMBL/GenBank/DDBJ databases">
        <title>Nitrogen cycling bacteria in agricultural field soils.</title>
        <authorList>
            <person name="Jang J."/>
        </authorList>
    </citation>
    <scope>NUCLEOTIDE SEQUENCE</scope>
    <source>
        <strain evidence="3">PS3-36</strain>
    </source>
</reference>